<dbReference type="Proteomes" id="UP000326759">
    <property type="component" value="Unassembled WGS sequence"/>
</dbReference>
<comment type="caution">
    <text evidence="3">The sequence shown here is derived from an EMBL/GenBank/DDBJ whole genome shotgun (WGS) entry which is preliminary data.</text>
</comment>
<evidence type="ECO:0000313" key="4">
    <source>
        <dbReference type="Proteomes" id="UP000326759"/>
    </source>
</evidence>
<name>A0A5N5SKT1_9CRUS</name>
<dbReference type="InterPro" id="IPR029058">
    <property type="entry name" value="AB_hydrolase_fold"/>
</dbReference>
<sequence length="314" mass="34953">MKVKFTVLKGHLNEEEAYKPDESIILDSAIHERIYLAEGTKRIVVKEGKIRGNLFIPGGEGPFPAIVDLFGASGSLMDFRAAQFAARGIAALALAYYDYDDIPVDIPELDIEYFHDAVKYLLKQDKIKKPHVGVIGLSKGCDLAFSIATFIPEVKAAICINGSSLNSLKPLKLKDRTIPIVEVDMSKVKQIKPGMISCVNVRIDPAAFTECQIPIEKADAHFLMISSNDDHMAKTGDEHDRIASILKNHGKDNYEIVKYEGAGHLLESPYAPFAWASFHRVFKVTIVWGGNAYQHTQAAEDAWKRSIEFIRKHV</sequence>
<dbReference type="GO" id="GO:0006637">
    <property type="term" value="P:acyl-CoA metabolic process"/>
    <property type="evidence" value="ECO:0007669"/>
    <property type="project" value="InterPro"/>
</dbReference>
<protein>
    <recommendedName>
        <fullName evidence="2">BAAT/Acyl-CoA thioester hydrolase C-terminal domain-containing protein</fullName>
    </recommendedName>
</protein>
<dbReference type="SUPFAM" id="SSF53474">
    <property type="entry name" value="alpha/beta-Hydrolases"/>
    <property type="match status" value="1"/>
</dbReference>
<feature type="active site" description="Charge relay system" evidence="1">
    <location>
        <position position="264"/>
    </location>
</feature>
<evidence type="ECO:0000313" key="3">
    <source>
        <dbReference type="EMBL" id="KAB7494653.1"/>
    </source>
</evidence>
<dbReference type="PIRSF" id="PIRSF016521">
    <property type="entry name" value="Acyl-CoA_hydro"/>
    <property type="match status" value="1"/>
</dbReference>
<dbReference type="InterPro" id="IPR016662">
    <property type="entry name" value="Acyl-CoA_thioEstase_long-chain"/>
</dbReference>
<gene>
    <name evidence="3" type="ORF">Anas_04983</name>
</gene>
<dbReference type="GO" id="GO:0047617">
    <property type="term" value="F:fatty acyl-CoA hydrolase activity"/>
    <property type="evidence" value="ECO:0007669"/>
    <property type="project" value="TreeGrafter"/>
</dbReference>
<feature type="active site" description="Charge relay system" evidence="1">
    <location>
        <position position="138"/>
    </location>
</feature>
<dbReference type="InterPro" id="IPR014940">
    <property type="entry name" value="BAAT_C"/>
</dbReference>
<dbReference type="EMBL" id="SEYY01023702">
    <property type="protein sequence ID" value="KAB7494653.1"/>
    <property type="molecule type" value="Genomic_DNA"/>
</dbReference>
<reference evidence="3 4" key="1">
    <citation type="journal article" date="2019" name="PLoS Biol.">
        <title>Sex chromosomes control vertical transmission of feminizing Wolbachia symbionts in an isopod.</title>
        <authorList>
            <person name="Becking T."/>
            <person name="Chebbi M.A."/>
            <person name="Giraud I."/>
            <person name="Moumen B."/>
            <person name="Laverre T."/>
            <person name="Caubet Y."/>
            <person name="Peccoud J."/>
            <person name="Gilbert C."/>
            <person name="Cordaux R."/>
        </authorList>
    </citation>
    <scope>NUCLEOTIDE SEQUENCE [LARGE SCALE GENOMIC DNA]</scope>
    <source>
        <strain evidence="3">ANa2</strain>
        <tissue evidence="3">Whole body excluding digestive tract and cuticle</tissue>
    </source>
</reference>
<proteinExistence type="predicted"/>
<keyword evidence="4" id="KW-1185">Reference proteome</keyword>
<dbReference type="AlphaFoldDB" id="A0A5N5SKT1"/>
<dbReference type="GO" id="GO:0006631">
    <property type="term" value="P:fatty acid metabolic process"/>
    <property type="evidence" value="ECO:0007669"/>
    <property type="project" value="TreeGrafter"/>
</dbReference>
<evidence type="ECO:0000256" key="1">
    <source>
        <dbReference type="PIRSR" id="PIRSR016521-1"/>
    </source>
</evidence>
<dbReference type="OrthoDB" id="6347013at2759"/>
<dbReference type="Gene3D" id="3.40.50.1820">
    <property type="entry name" value="alpha/beta hydrolase"/>
    <property type="match status" value="1"/>
</dbReference>
<feature type="active site" description="Charge relay system" evidence="1">
    <location>
        <position position="230"/>
    </location>
</feature>
<dbReference type="Pfam" id="PF08840">
    <property type="entry name" value="BAAT_C"/>
    <property type="match status" value="1"/>
</dbReference>
<organism evidence="3 4">
    <name type="scientific">Armadillidium nasatum</name>
    <dbReference type="NCBI Taxonomy" id="96803"/>
    <lineage>
        <taxon>Eukaryota</taxon>
        <taxon>Metazoa</taxon>
        <taxon>Ecdysozoa</taxon>
        <taxon>Arthropoda</taxon>
        <taxon>Crustacea</taxon>
        <taxon>Multicrustacea</taxon>
        <taxon>Malacostraca</taxon>
        <taxon>Eumalacostraca</taxon>
        <taxon>Peracarida</taxon>
        <taxon>Isopoda</taxon>
        <taxon>Oniscidea</taxon>
        <taxon>Crinocheta</taxon>
        <taxon>Armadillidiidae</taxon>
        <taxon>Armadillidium</taxon>
    </lineage>
</organism>
<dbReference type="FunFam" id="3.40.50.1820:FF:000024">
    <property type="entry name" value="acyl-coenzyme A thioesterase 4"/>
    <property type="match status" value="1"/>
</dbReference>
<accession>A0A5N5SKT1</accession>
<dbReference type="PANTHER" id="PTHR10824">
    <property type="entry name" value="ACYL-COENZYME A THIOESTERASE-RELATED"/>
    <property type="match status" value="1"/>
</dbReference>
<evidence type="ECO:0000259" key="2">
    <source>
        <dbReference type="Pfam" id="PF08840"/>
    </source>
</evidence>
<feature type="domain" description="BAAT/Acyl-CoA thioester hydrolase C-terminal" evidence="2">
    <location>
        <begin position="110"/>
        <end position="313"/>
    </location>
</feature>
<dbReference type="PANTHER" id="PTHR10824:SF4">
    <property type="entry name" value="ACYL-COENZYME A THIOESTERASE 1-LIKE"/>
    <property type="match status" value="1"/>
</dbReference>